<accession>A0A1M6R8H4</accession>
<dbReference type="SUPFAM" id="SSF55729">
    <property type="entry name" value="Acyl-CoA N-acyltransferases (Nat)"/>
    <property type="match status" value="1"/>
</dbReference>
<dbReference type="GO" id="GO:0008080">
    <property type="term" value="F:N-acetyltransferase activity"/>
    <property type="evidence" value="ECO:0007669"/>
    <property type="project" value="TreeGrafter"/>
</dbReference>
<evidence type="ECO:0000313" key="5">
    <source>
        <dbReference type="Proteomes" id="UP000183982"/>
    </source>
</evidence>
<evidence type="ECO:0000256" key="1">
    <source>
        <dbReference type="ARBA" id="ARBA00022679"/>
    </source>
</evidence>
<dbReference type="EMBL" id="FQZQ01000024">
    <property type="protein sequence ID" value="SHK28597.1"/>
    <property type="molecule type" value="Genomic_DNA"/>
</dbReference>
<organism evidence="4 5">
    <name type="scientific">Shimia gijangensis</name>
    <dbReference type="NCBI Taxonomy" id="1470563"/>
    <lineage>
        <taxon>Bacteria</taxon>
        <taxon>Pseudomonadati</taxon>
        <taxon>Pseudomonadota</taxon>
        <taxon>Alphaproteobacteria</taxon>
        <taxon>Rhodobacterales</taxon>
        <taxon>Roseobacteraceae</taxon>
    </lineage>
</organism>
<dbReference type="OrthoDB" id="9805924at2"/>
<dbReference type="STRING" id="1470563.SAMN05444000_12441"/>
<dbReference type="Proteomes" id="UP000183982">
    <property type="component" value="Unassembled WGS sequence"/>
</dbReference>
<dbReference type="InterPro" id="IPR000182">
    <property type="entry name" value="GNAT_dom"/>
</dbReference>
<evidence type="ECO:0000313" key="4">
    <source>
        <dbReference type="EMBL" id="SHK28597.1"/>
    </source>
</evidence>
<dbReference type="InterPro" id="IPR051016">
    <property type="entry name" value="Diverse_Substrate_AcTransf"/>
</dbReference>
<reference evidence="5" key="1">
    <citation type="submission" date="2016-11" db="EMBL/GenBank/DDBJ databases">
        <authorList>
            <person name="Varghese N."/>
            <person name="Submissions S."/>
        </authorList>
    </citation>
    <scope>NUCLEOTIDE SEQUENCE [LARGE SCALE GENOMIC DNA]</scope>
    <source>
        <strain evidence="5">DSM 100564</strain>
    </source>
</reference>
<dbReference type="RefSeq" id="WP_073255776.1">
    <property type="nucleotide sequence ID" value="NZ_FQZQ01000024.1"/>
</dbReference>
<dbReference type="InterPro" id="IPR016181">
    <property type="entry name" value="Acyl_CoA_acyltransferase"/>
</dbReference>
<feature type="domain" description="N-acetyltransferase" evidence="3">
    <location>
        <begin position="3"/>
        <end position="148"/>
    </location>
</feature>
<keyword evidence="1 4" id="KW-0808">Transferase</keyword>
<dbReference type="PROSITE" id="PS51186">
    <property type="entry name" value="GNAT"/>
    <property type="match status" value="1"/>
</dbReference>
<dbReference type="PANTHER" id="PTHR10545:SF42">
    <property type="entry name" value="ACETYLTRANSFERASE"/>
    <property type="match status" value="1"/>
</dbReference>
<dbReference type="Pfam" id="PF00583">
    <property type="entry name" value="Acetyltransf_1"/>
    <property type="match status" value="1"/>
</dbReference>
<keyword evidence="2" id="KW-0012">Acyltransferase</keyword>
<proteinExistence type="predicted"/>
<dbReference type="CDD" id="cd04301">
    <property type="entry name" value="NAT_SF"/>
    <property type="match status" value="1"/>
</dbReference>
<evidence type="ECO:0000256" key="2">
    <source>
        <dbReference type="ARBA" id="ARBA00023315"/>
    </source>
</evidence>
<sequence>MTINVCPVATEDKADWQALWTLYLEFYETERGQDIKDLSWARILDAKEPMFSQIARNADGKAVGLVNYLYHRNFWQAEDVCYLNDLFVLPETRGTGAGRKLIDAVYQQVKADGLPEVYWLTAKDNTTAKRLYDSVVEQFPFDVYLMEA</sequence>
<keyword evidence="5" id="KW-1185">Reference proteome</keyword>
<dbReference type="Gene3D" id="3.40.630.30">
    <property type="match status" value="1"/>
</dbReference>
<dbReference type="AlphaFoldDB" id="A0A1M6R8H4"/>
<protein>
    <submittedName>
        <fullName evidence="4">Acetyltransferase (GNAT) family protein</fullName>
    </submittedName>
</protein>
<evidence type="ECO:0000259" key="3">
    <source>
        <dbReference type="PROSITE" id="PS51186"/>
    </source>
</evidence>
<name>A0A1M6R8H4_9RHOB</name>
<dbReference type="PANTHER" id="PTHR10545">
    <property type="entry name" value="DIAMINE N-ACETYLTRANSFERASE"/>
    <property type="match status" value="1"/>
</dbReference>
<gene>
    <name evidence="4" type="ORF">SAMN05444000_12441</name>
</gene>